<feature type="compositionally biased region" description="Acidic residues" evidence="5">
    <location>
        <begin position="78"/>
        <end position="96"/>
    </location>
</feature>
<reference evidence="7" key="1">
    <citation type="submission" date="2020-11" db="EMBL/GenBank/DDBJ databases">
        <authorList>
            <person name="Tran Van P."/>
        </authorList>
    </citation>
    <scope>NUCLEOTIDE SEQUENCE</scope>
</reference>
<evidence type="ECO:0000313" key="8">
    <source>
        <dbReference type="Proteomes" id="UP000677054"/>
    </source>
</evidence>
<proteinExistence type="inferred from homology"/>
<dbReference type="PANTHER" id="PTHR13237">
    <property type="entry name" value="SOMETHING ABOUT SILENCING PROTEIN 10-RELATED"/>
    <property type="match status" value="1"/>
</dbReference>
<dbReference type="OrthoDB" id="1924577at2759"/>
<name>A0A7R8X1B7_9CRUS</name>
<organism evidence="7">
    <name type="scientific">Darwinula stevensoni</name>
    <dbReference type="NCBI Taxonomy" id="69355"/>
    <lineage>
        <taxon>Eukaryota</taxon>
        <taxon>Metazoa</taxon>
        <taxon>Ecdysozoa</taxon>
        <taxon>Arthropoda</taxon>
        <taxon>Crustacea</taxon>
        <taxon>Oligostraca</taxon>
        <taxon>Ostracoda</taxon>
        <taxon>Podocopa</taxon>
        <taxon>Podocopida</taxon>
        <taxon>Darwinulocopina</taxon>
        <taxon>Darwinuloidea</taxon>
        <taxon>Darwinulidae</taxon>
        <taxon>Darwinula</taxon>
    </lineage>
</organism>
<evidence type="ECO:0000256" key="5">
    <source>
        <dbReference type="SAM" id="MobiDB-lite"/>
    </source>
</evidence>
<comment type="similarity">
    <text evidence="2">Belongs to the SAS10 family.</text>
</comment>
<dbReference type="Pfam" id="PF09368">
    <property type="entry name" value="Sas10"/>
    <property type="match status" value="1"/>
</dbReference>
<keyword evidence="3" id="KW-0539">Nucleus</keyword>
<evidence type="ECO:0000259" key="6">
    <source>
        <dbReference type="Pfam" id="PF09368"/>
    </source>
</evidence>
<evidence type="ECO:0000313" key="7">
    <source>
        <dbReference type="EMBL" id="CAD7241899.1"/>
    </source>
</evidence>
<dbReference type="Proteomes" id="UP000677054">
    <property type="component" value="Unassembled WGS sequence"/>
</dbReference>
<feature type="compositionally biased region" description="Acidic residues" evidence="5">
    <location>
        <begin position="106"/>
        <end position="126"/>
    </location>
</feature>
<gene>
    <name evidence="7" type="ORF">DSTB1V02_LOCUS1876</name>
</gene>
<dbReference type="EMBL" id="LR899709">
    <property type="protein sequence ID" value="CAD7241899.1"/>
    <property type="molecule type" value="Genomic_DNA"/>
</dbReference>
<dbReference type="GO" id="GO:0000462">
    <property type="term" value="P:maturation of SSU-rRNA from tricistronic rRNA transcript (SSU-rRNA, 5.8S rRNA, LSU-rRNA)"/>
    <property type="evidence" value="ECO:0007669"/>
    <property type="project" value="TreeGrafter"/>
</dbReference>
<keyword evidence="8" id="KW-1185">Reference proteome</keyword>
<comment type="subcellular location">
    <subcellularLocation>
        <location evidence="1">Nucleus</location>
    </subcellularLocation>
</comment>
<dbReference type="EMBL" id="CAJPEV010000192">
    <property type="protein sequence ID" value="CAG0882106.1"/>
    <property type="molecule type" value="Genomic_DNA"/>
</dbReference>
<keyword evidence="4" id="KW-0175">Coiled coil</keyword>
<evidence type="ECO:0000256" key="4">
    <source>
        <dbReference type="SAM" id="Coils"/>
    </source>
</evidence>
<dbReference type="AlphaFoldDB" id="A0A7R8X1B7"/>
<evidence type="ECO:0000256" key="1">
    <source>
        <dbReference type="ARBA" id="ARBA00004123"/>
    </source>
</evidence>
<evidence type="ECO:0000256" key="2">
    <source>
        <dbReference type="ARBA" id="ARBA00010979"/>
    </source>
</evidence>
<dbReference type="GO" id="GO:0032040">
    <property type="term" value="C:small-subunit processome"/>
    <property type="evidence" value="ECO:0007669"/>
    <property type="project" value="TreeGrafter"/>
</dbReference>
<feature type="region of interest" description="Disordered" evidence="5">
    <location>
        <begin position="1"/>
        <end position="134"/>
    </location>
</feature>
<feature type="coiled-coil region" evidence="4">
    <location>
        <begin position="155"/>
        <end position="211"/>
    </location>
</feature>
<feature type="domain" description="Sas10 C-terminal" evidence="6">
    <location>
        <begin position="307"/>
        <end position="379"/>
    </location>
</feature>
<accession>A0A7R8X1B7</accession>
<dbReference type="PANTHER" id="PTHR13237:SF8">
    <property type="entry name" value="SOMETHING ABOUT SILENCING PROTEIN 10"/>
    <property type="match status" value="1"/>
</dbReference>
<sequence>MRGSRGRDGGKKVLVTSDDDEAVDTTSQGFFHDEVDEFVSNKEKILLDGASDIDEGHKTWEDDDEALYELDLPTSSSEGEEEALTDEGGDESDDEEGHGGDKGKDDNDEDLESVSDSEEDDDDEEAGLPSRLAWGKQVRAYRGTDFVDKDTKGAFKGEEEELAALEEQEAIALRKKHAATLLLDDFDILSKRKQEKEKEKDEKEVEHVRKDLSQMTEGERLQLLRAQAPDLLSHLSTFKEYLLMLQHLLEKEGHQGLTPKEDLEKTILYRRRKKRQKVEFSDTLEMEEVEEPLRKEARTTGEVDMGDEKRAITYEIAKNKGLTPHKKKELRNPRVKHRMKFRRAKIRRRGQVREPRLELQRYGGEISGIRAGVVKSVKIK</sequence>
<protein>
    <recommendedName>
        <fullName evidence="6">Sas10 C-terminal domain-containing protein</fullName>
    </recommendedName>
</protein>
<feature type="compositionally biased region" description="Basic and acidic residues" evidence="5">
    <location>
        <begin position="1"/>
        <end position="11"/>
    </location>
</feature>
<dbReference type="InterPro" id="IPR018972">
    <property type="entry name" value="Sas10_C_dom"/>
</dbReference>
<evidence type="ECO:0000256" key="3">
    <source>
        <dbReference type="ARBA" id="ARBA00023242"/>
    </source>
</evidence>